<dbReference type="InterPro" id="IPR036737">
    <property type="entry name" value="OmpA-like_sf"/>
</dbReference>
<comment type="caution">
    <text evidence="5">The sequence shown here is derived from an EMBL/GenBank/DDBJ whole genome shotgun (WGS) entry which is preliminary data.</text>
</comment>
<dbReference type="Pfam" id="PF00691">
    <property type="entry name" value="OmpA"/>
    <property type="match status" value="1"/>
</dbReference>
<organism evidence="5 6">
    <name type="scientific">Undibacterium curvum</name>
    <dbReference type="NCBI Taxonomy" id="2762294"/>
    <lineage>
        <taxon>Bacteria</taxon>
        <taxon>Pseudomonadati</taxon>
        <taxon>Pseudomonadota</taxon>
        <taxon>Betaproteobacteria</taxon>
        <taxon>Burkholderiales</taxon>
        <taxon>Oxalobacteraceae</taxon>
        <taxon>Undibacterium</taxon>
    </lineage>
</organism>
<keyword evidence="6" id="KW-1185">Reference proteome</keyword>
<dbReference type="CDD" id="cd07185">
    <property type="entry name" value="OmpA_C-like"/>
    <property type="match status" value="1"/>
</dbReference>
<dbReference type="InterPro" id="IPR017732">
    <property type="entry name" value="T4/T6SS_DotU"/>
</dbReference>
<feature type="compositionally biased region" description="Polar residues" evidence="2">
    <location>
        <begin position="1"/>
        <end position="13"/>
    </location>
</feature>
<dbReference type="InterPro" id="IPR006665">
    <property type="entry name" value="OmpA-like"/>
</dbReference>
<dbReference type="NCBIfam" id="TIGR03349">
    <property type="entry name" value="IV_VI_DotU"/>
    <property type="match status" value="1"/>
</dbReference>
<dbReference type="SUPFAM" id="SSF103088">
    <property type="entry name" value="OmpA-like"/>
    <property type="match status" value="1"/>
</dbReference>
<feature type="domain" description="OmpA-like" evidence="4">
    <location>
        <begin position="320"/>
        <end position="437"/>
    </location>
</feature>
<accession>A0ABR7A9Y1</accession>
<evidence type="ECO:0000259" key="4">
    <source>
        <dbReference type="PROSITE" id="PS51123"/>
    </source>
</evidence>
<keyword evidence="3" id="KW-1133">Transmembrane helix</keyword>
<dbReference type="NCBIfam" id="NF038228">
    <property type="entry name" value="IcmH_DotU_IVB"/>
    <property type="match status" value="1"/>
</dbReference>
<keyword evidence="3" id="KW-0812">Transmembrane</keyword>
<sequence>MMISEQLESGTTMTDDKPPVLDGNEKKVDKATSEKRISNTPSPNHEERLAAIIAARDAGRNALMEAAHPLLRCLAEIPESLEPPEVLGFNTLLKYEMYEYTRLCEKANLRRDHMLAVRYCLCTALDEAVNQRTWGGGSKEQTGIWSTMALLNYFHGESGGGNNAFLLIGRLANSAHEHIQVLDIIHHILCLGFKGEYRNKANGVRDLETIRHRLYTLVAGSKQAVPRELSQHWQGAGKGSFKILRSIPVWVSASVLGLILFAMFSWFKYQLLSQQEAVQIDIAALSKLKPPPKPPEPKLKLSVLLASEISAGLVRVDEDSKHALVVFKGDGMFVGLTSLSKSTSVLLDKVGAALATITGKVRVVGHTDNQPIKSAQFADNQALSLERAKIVATQLQKNGVVPERLTVTGMGDTQPVNGNPANRSANRRVEIELLYLTDQANRALATTSAGPKSESVPTSSHQ</sequence>
<dbReference type="Gene3D" id="3.30.1330.60">
    <property type="entry name" value="OmpA-like domain"/>
    <property type="match status" value="1"/>
</dbReference>
<protein>
    <submittedName>
        <fullName evidence="5">DotU family type IV/VI secretion system protein</fullName>
    </submittedName>
</protein>
<evidence type="ECO:0000256" key="3">
    <source>
        <dbReference type="SAM" id="Phobius"/>
    </source>
</evidence>
<proteinExistence type="predicted"/>
<dbReference type="Gene3D" id="1.25.40.590">
    <property type="entry name" value="Type IV / VI secretion system, DotU"/>
    <property type="match status" value="1"/>
</dbReference>
<gene>
    <name evidence="5" type="ORF">H8K43_18595</name>
</gene>
<dbReference type="PANTHER" id="PTHR38033">
    <property type="entry name" value="MEMBRANE PROTEIN-RELATED"/>
    <property type="match status" value="1"/>
</dbReference>
<dbReference type="RefSeq" id="WP_186905247.1">
    <property type="nucleotide sequence ID" value="NZ_JACOGD010000016.1"/>
</dbReference>
<keyword evidence="1 3" id="KW-0472">Membrane</keyword>
<dbReference type="EMBL" id="JACOGD010000016">
    <property type="protein sequence ID" value="MBC3933690.1"/>
    <property type="molecule type" value="Genomic_DNA"/>
</dbReference>
<dbReference type="InterPro" id="IPR038522">
    <property type="entry name" value="T4/T6SS_DotU_sf"/>
</dbReference>
<name>A0ABR7A9Y1_9BURK</name>
<feature type="transmembrane region" description="Helical" evidence="3">
    <location>
        <begin position="247"/>
        <end position="267"/>
    </location>
</feature>
<dbReference type="PROSITE" id="PS51123">
    <property type="entry name" value="OMPA_2"/>
    <property type="match status" value="1"/>
</dbReference>
<dbReference type="Proteomes" id="UP000654304">
    <property type="component" value="Unassembled WGS sequence"/>
</dbReference>
<feature type="compositionally biased region" description="Basic and acidic residues" evidence="2">
    <location>
        <begin position="14"/>
        <end position="37"/>
    </location>
</feature>
<reference evidence="5 6" key="1">
    <citation type="submission" date="2020-08" db="EMBL/GenBank/DDBJ databases">
        <title>Novel species isolated from subtropical streams in China.</title>
        <authorList>
            <person name="Lu H."/>
        </authorList>
    </citation>
    <scope>NUCLEOTIDE SEQUENCE [LARGE SCALE GENOMIC DNA]</scope>
    <source>
        <strain evidence="5 6">CY22W</strain>
    </source>
</reference>
<evidence type="ECO:0000313" key="6">
    <source>
        <dbReference type="Proteomes" id="UP000654304"/>
    </source>
</evidence>
<evidence type="ECO:0000256" key="2">
    <source>
        <dbReference type="SAM" id="MobiDB-lite"/>
    </source>
</evidence>
<feature type="region of interest" description="Disordered" evidence="2">
    <location>
        <begin position="1"/>
        <end position="45"/>
    </location>
</feature>
<dbReference type="PANTHER" id="PTHR38033:SF1">
    <property type="entry name" value="DOTU FAMILY TYPE IV_VI SECRETION SYSTEM PROTEIN"/>
    <property type="match status" value="1"/>
</dbReference>
<evidence type="ECO:0000256" key="1">
    <source>
        <dbReference type="PROSITE-ProRule" id="PRU00473"/>
    </source>
</evidence>
<evidence type="ECO:0000313" key="5">
    <source>
        <dbReference type="EMBL" id="MBC3933690.1"/>
    </source>
</evidence>
<dbReference type="Pfam" id="PF09850">
    <property type="entry name" value="DotU"/>
    <property type="match status" value="1"/>
</dbReference>